<dbReference type="Proteomes" id="UP000250080">
    <property type="component" value="Chromosome I"/>
</dbReference>
<organism evidence="4 5">
    <name type="scientific">Propionibacterium freudenreichii</name>
    <dbReference type="NCBI Taxonomy" id="1744"/>
    <lineage>
        <taxon>Bacteria</taxon>
        <taxon>Bacillati</taxon>
        <taxon>Actinomycetota</taxon>
        <taxon>Actinomycetes</taxon>
        <taxon>Propionibacteriales</taxon>
        <taxon>Propionibacteriaceae</taxon>
        <taxon>Propionibacterium</taxon>
    </lineage>
</organism>
<dbReference type="EMBL" id="LT618793">
    <property type="protein sequence ID" value="SCQ82491.1"/>
    <property type="molecule type" value="Genomic_DNA"/>
</dbReference>
<sequence length="347" mass="36858">MAADPTQRDVARAAGVSRGLVSLALSGSSLVADDTRERIVQVAHELGYTRNLGAASLASKRSPVVGVVLPDLRNPFFESVVDNLQHEADGLGLLPLVATSADDRSRETTVLQRFRELRAAGIVMVSPVEGPEAFTRIGSQLPLVLIGAALAGDGFDSVHVDEDAAAALIVEHLRSHGWRRIVAVSFVSGLGEVWVAHRHRALARAAAAAGMPLERVEVPRGEALAPQLGGVLAAQADQRVAVVTHNDLTAADVLAFVRARGLRPGHDLAVIGFDDTHMARRPEFDITSVSQNTGELARLAMVALQGRAEWMGARALRRHPDAAEGDDEPLRGREFIVAPALSVRSSS</sequence>
<gene>
    <name evidence="4" type="ORF">PFR_JS23_2240</name>
</gene>
<dbReference type="AlphaFoldDB" id="A0A0A8SQP7"/>
<evidence type="ECO:0000256" key="2">
    <source>
        <dbReference type="ARBA" id="ARBA00023125"/>
    </source>
</evidence>
<dbReference type="SUPFAM" id="SSF47413">
    <property type="entry name" value="lambda repressor-like DNA-binding domains"/>
    <property type="match status" value="1"/>
</dbReference>
<dbReference type="GO" id="GO:0003700">
    <property type="term" value="F:DNA-binding transcription factor activity"/>
    <property type="evidence" value="ECO:0007669"/>
    <property type="project" value="TreeGrafter"/>
</dbReference>
<proteinExistence type="predicted"/>
<evidence type="ECO:0000256" key="3">
    <source>
        <dbReference type="ARBA" id="ARBA00023163"/>
    </source>
</evidence>
<dbReference type="Gene3D" id="1.10.260.40">
    <property type="entry name" value="lambda repressor-like DNA-binding domains"/>
    <property type="match status" value="1"/>
</dbReference>
<dbReference type="PANTHER" id="PTHR30146:SF109">
    <property type="entry name" value="HTH-TYPE TRANSCRIPTIONAL REGULATOR GALS"/>
    <property type="match status" value="1"/>
</dbReference>
<dbReference type="InterPro" id="IPR010982">
    <property type="entry name" value="Lambda_DNA-bd_dom_sf"/>
</dbReference>
<dbReference type="SUPFAM" id="SSF53822">
    <property type="entry name" value="Periplasmic binding protein-like I"/>
    <property type="match status" value="1"/>
</dbReference>
<dbReference type="Pfam" id="PF13377">
    <property type="entry name" value="Peripla_BP_3"/>
    <property type="match status" value="1"/>
</dbReference>
<dbReference type="CDD" id="cd01392">
    <property type="entry name" value="HTH_LacI"/>
    <property type="match status" value="1"/>
</dbReference>
<reference evidence="4 5" key="1">
    <citation type="submission" date="2016-09" db="EMBL/GenBank/DDBJ databases">
        <authorList>
            <person name="Laine KS P."/>
        </authorList>
    </citation>
    <scope>NUCLEOTIDE SEQUENCE [LARGE SCALE GENOMIC DNA]</scope>
    <source>
        <strain evidence="4">PFRJS-23</strain>
    </source>
</reference>
<dbReference type="PANTHER" id="PTHR30146">
    <property type="entry name" value="LACI-RELATED TRANSCRIPTIONAL REPRESSOR"/>
    <property type="match status" value="1"/>
</dbReference>
<dbReference type="Gene3D" id="3.40.50.2300">
    <property type="match status" value="2"/>
</dbReference>
<evidence type="ECO:0000313" key="5">
    <source>
        <dbReference type="Proteomes" id="UP000250080"/>
    </source>
</evidence>
<dbReference type="InterPro" id="IPR028082">
    <property type="entry name" value="Peripla_BP_I"/>
</dbReference>
<dbReference type="Pfam" id="PF00356">
    <property type="entry name" value="LacI"/>
    <property type="match status" value="1"/>
</dbReference>
<evidence type="ECO:0000313" key="4">
    <source>
        <dbReference type="EMBL" id="SCQ82491.1"/>
    </source>
</evidence>
<dbReference type="InterPro" id="IPR000843">
    <property type="entry name" value="HTH_LacI"/>
</dbReference>
<dbReference type="SMART" id="SM00354">
    <property type="entry name" value="HTH_LACI"/>
    <property type="match status" value="1"/>
</dbReference>
<dbReference type="PROSITE" id="PS50932">
    <property type="entry name" value="HTH_LACI_2"/>
    <property type="match status" value="1"/>
</dbReference>
<keyword evidence="3" id="KW-0804">Transcription</keyword>
<protein>
    <submittedName>
        <fullName evidence="4">Periplasmic binding protein and sugar binding domain of the LacI family protein</fullName>
    </submittedName>
</protein>
<evidence type="ECO:0000256" key="1">
    <source>
        <dbReference type="ARBA" id="ARBA00023015"/>
    </source>
</evidence>
<name>A0A0A8SQP7_9ACTN</name>
<dbReference type="CDD" id="cd06267">
    <property type="entry name" value="PBP1_LacI_sugar_binding-like"/>
    <property type="match status" value="1"/>
</dbReference>
<dbReference type="RefSeq" id="WP_036942727.1">
    <property type="nucleotide sequence ID" value="NZ_CCYN01000019.1"/>
</dbReference>
<keyword evidence="2" id="KW-0238">DNA-binding</keyword>
<dbReference type="OrthoDB" id="189006at2"/>
<accession>A0A0A8SQP7</accession>
<dbReference type="InterPro" id="IPR046335">
    <property type="entry name" value="LacI/GalR-like_sensor"/>
</dbReference>
<dbReference type="GeneID" id="61223148"/>
<keyword evidence="1" id="KW-0805">Transcription regulation</keyword>
<dbReference type="GO" id="GO:0000976">
    <property type="term" value="F:transcription cis-regulatory region binding"/>
    <property type="evidence" value="ECO:0007669"/>
    <property type="project" value="TreeGrafter"/>
</dbReference>